<gene>
    <name evidence="4" type="ORF">OE88DRAFT_1734013</name>
</gene>
<keyword evidence="2" id="KW-1133">Transmembrane helix</keyword>
<evidence type="ECO:0000313" key="5">
    <source>
        <dbReference type="Proteomes" id="UP000305948"/>
    </source>
</evidence>
<name>A0A5C3N5V4_9AGAM</name>
<protein>
    <submittedName>
        <fullName evidence="4">Uncharacterized protein</fullName>
    </submittedName>
</protein>
<evidence type="ECO:0000256" key="2">
    <source>
        <dbReference type="SAM" id="Phobius"/>
    </source>
</evidence>
<feature type="compositionally biased region" description="Polar residues" evidence="1">
    <location>
        <begin position="340"/>
        <end position="349"/>
    </location>
</feature>
<feature type="compositionally biased region" description="Polar residues" evidence="1">
    <location>
        <begin position="290"/>
        <end position="313"/>
    </location>
</feature>
<organism evidence="4 5">
    <name type="scientific">Heliocybe sulcata</name>
    <dbReference type="NCBI Taxonomy" id="5364"/>
    <lineage>
        <taxon>Eukaryota</taxon>
        <taxon>Fungi</taxon>
        <taxon>Dikarya</taxon>
        <taxon>Basidiomycota</taxon>
        <taxon>Agaricomycotina</taxon>
        <taxon>Agaricomycetes</taxon>
        <taxon>Gloeophyllales</taxon>
        <taxon>Gloeophyllaceae</taxon>
        <taxon>Heliocybe</taxon>
    </lineage>
</organism>
<feature type="transmembrane region" description="Helical" evidence="2">
    <location>
        <begin position="237"/>
        <end position="258"/>
    </location>
</feature>
<accession>A0A5C3N5V4</accession>
<dbReference type="AlphaFoldDB" id="A0A5C3N5V4"/>
<dbReference type="EMBL" id="ML213508">
    <property type="protein sequence ID" value="TFK53054.1"/>
    <property type="molecule type" value="Genomic_DNA"/>
</dbReference>
<dbReference type="Proteomes" id="UP000305948">
    <property type="component" value="Unassembled WGS sequence"/>
</dbReference>
<evidence type="ECO:0000256" key="3">
    <source>
        <dbReference type="SAM" id="SignalP"/>
    </source>
</evidence>
<proteinExistence type="predicted"/>
<feature type="signal peptide" evidence="3">
    <location>
        <begin position="1"/>
        <end position="26"/>
    </location>
</feature>
<sequence>MVRWSSHTCCVVALCCLLLVIDTSIAALINVTIDDTNGDARTGRKPDWVGGWEFPNTDCQKPDGNPILATTCSQGVDPSLAYDGTWTGMTINATTAVLGGTTTLNLTFYGTAIYVYHIIPAAASFCASVFAISYSVDGEAYALMSYSKTSTTQYNQLAYVRQELALTQHVLGLLIGDPETGLPQMFFDYAVYTTDDGMDSSSSASTLVPSHTSISPGPTSVAAEHSQTQWSETDTGAIVGGSVALLVAIGVIAGVFLYRRRRRNGAHAEGESFIPSITFERSTAHLGPPQEQQGRTTSEQQSSAFLSPNLNPTSSESFYSESEEGSCQAHTPLFSDRPEQQSSVTSTPRSNERRQSRPPDYRNSGSFISPPRGRTVQRRSQSRPPAYNESFLEES</sequence>
<keyword evidence="2" id="KW-0472">Membrane</keyword>
<keyword evidence="3" id="KW-0732">Signal</keyword>
<evidence type="ECO:0000313" key="4">
    <source>
        <dbReference type="EMBL" id="TFK53054.1"/>
    </source>
</evidence>
<evidence type="ECO:0000256" key="1">
    <source>
        <dbReference type="SAM" id="MobiDB-lite"/>
    </source>
</evidence>
<feature type="chain" id="PRO_5022857533" evidence="3">
    <location>
        <begin position="27"/>
        <end position="395"/>
    </location>
</feature>
<keyword evidence="2" id="KW-0812">Transmembrane</keyword>
<feature type="region of interest" description="Disordered" evidence="1">
    <location>
        <begin position="284"/>
        <end position="395"/>
    </location>
</feature>
<reference evidence="4 5" key="1">
    <citation type="journal article" date="2019" name="Nat. Ecol. Evol.">
        <title>Megaphylogeny resolves global patterns of mushroom evolution.</title>
        <authorList>
            <person name="Varga T."/>
            <person name="Krizsan K."/>
            <person name="Foldi C."/>
            <person name="Dima B."/>
            <person name="Sanchez-Garcia M."/>
            <person name="Sanchez-Ramirez S."/>
            <person name="Szollosi G.J."/>
            <person name="Szarkandi J.G."/>
            <person name="Papp V."/>
            <person name="Albert L."/>
            <person name="Andreopoulos W."/>
            <person name="Angelini C."/>
            <person name="Antonin V."/>
            <person name="Barry K.W."/>
            <person name="Bougher N.L."/>
            <person name="Buchanan P."/>
            <person name="Buyck B."/>
            <person name="Bense V."/>
            <person name="Catcheside P."/>
            <person name="Chovatia M."/>
            <person name="Cooper J."/>
            <person name="Damon W."/>
            <person name="Desjardin D."/>
            <person name="Finy P."/>
            <person name="Geml J."/>
            <person name="Haridas S."/>
            <person name="Hughes K."/>
            <person name="Justo A."/>
            <person name="Karasinski D."/>
            <person name="Kautmanova I."/>
            <person name="Kiss B."/>
            <person name="Kocsube S."/>
            <person name="Kotiranta H."/>
            <person name="LaButti K.M."/>
            <person name="Lechner B.E."/>
            <person name="Liimatainen K."/>
            <person name="Lipzen A."/>
            <person name="Lukacs Z."/>
            <person name="Mihaltcheva S."/>
            <person name="Morgado L.N."/>
            <person name="Niskanen T."/>
            <person name="Noordeloos M.E."/>
            <person name="Ohm R.A."/>
            <person name="Ortiz-Santana B."/>
            <person name="Ovrebo C."/>
            <person name="Racz N."/>
            <person name="Riley R."/>
            <person name="Savchenko A."/>
            <person name="Shiryaev A."/>
            <person name="Soop K."/>
            <person name="Spirin V."/>
            <person name="Szebenyi C."/>
            <person name="Tomsovsky M."/>
            <person name="Tulloss R.E."/>
            <person name="Uehling J."/>
            <person name="Grigoriev I.V."/>
            <person name="Vagvolgyi C."/>
            <person name="Papp T."/>
            <person name="Martin F.M."/>
            <person name="Miettinen O."/>
            <person name="Hibbett D.S."/>
            <person name="Nagy L.G."/>
        </authorList>
    </citation>
    <scope>NUCLEOTIDE SEQUENCE [LARGE SCALE GENOMIC DNA]</scope>
    <source>
        <strain evidence="4 5">OMC1185</strain>
    </source>
</reference>
<keyword evidence="5" id="KW-1185">Reference proteome</keyword>
<dbReference type="OrthoDB" id="3245657at2759"/>
<feature type="compositionally biased region" description="Basic and acidic residues" evidence="1">
    <location>
        <begin position="350"/>
        <end position="360"/>
    </location>
</feature>
<feature type="compositionally biased region" description="Polar residues" evidence="1">
    <location>
        <begin position="202"/>
        <end position="218"/>
    </location>
</feature>
<feature type="region of interest" description="Disordered" evidence="1">
    <location>
        <begin position="202"/>
        <end position="229"/>
    </location>
</feature>
<dbReference type="CDD" id="cd12087">
    <property type="entry name" value="TM_EGFR-like"/>
    <property type="match status" value="1"/>
</dbReference>